<evidence type="ECO:0000313" key="2">
    <source>
        <dbReference type="EMBL" id="KAB1638430.1"/>
    </source>
</evidence>
<accession>A0A7J5B341</accession>
<sequence>MPSDRLPNPYKGQPGWWNRINQALFPFMGPAQVGTGGVARTDPVRAPSACRDCGHPYSEHQVRRGVGGNQPSSILCPAKRSTDS</sequence>
<organism evidence="2 3">
    <name type="scientific">Pseudoclavibacter terrae</name>
    <dbReference type="NCBI Taxonomy" id="1530195"/>
    <lineage>
        <taxon>Bacteria</taxon>
        <taxon>Bacillati</taxon>
        <taxon>Actinomycetota</taxon>
        <taxon>Actinomycetes</taxon>
        <taxon>Micrococcales</taxon>
        <taxon>Microbacteriaceae</taxon>
        <taxon>Pseudoclavibacter</taxon>
    </lineage>
</organism>
<name>A0A7J5B341_9MICO</name>
<dbReference type="EMBL" id="WBJX01000002">
    <property type="protein sequence ID" value="KAB1638430.1"/>
    <property type="molecule type" value="Genomic_DNA"/>
</dbReference>
<gene>
    <name evidence="2" type="ORF">F8O03_08550</name>
</gene>
<protein>
    <submittedName>
        <fullName evidence="2">Uncharacterized protein</fullName>
    </submittedName>
</protein>
<evidence type="ECO:0000256" key="1">
    <source>
        <dbReference type="SAM" id="MobiDB-lite"/>
    </source>
</evidence>
<dbReference type="RefSeq" id="WP_151423474.1">
    <property type="nucleotide sequence ID" value="NZ_CANKVH010000002.1"/>
</dbReference>
<dbReference type="AlphaFoldDB" id="A0A7J5B341"/>
<dbReference type="OrthoDB" id="4981253at2"/>
<evidence type="ECO:0000313" key="3">
    <source>
        <dbReference type="Proteomes" id="UP000490386"/>
    </source>
</evidence>
<dbReference type="Proteomes" id="UP000490386">
    <property type="component" value="Unassembled WGS sequence"/>
</dbReference>
<feature type="region of interest" description="Disordered" evidence="1">
    <location>
        <begin position="59"/>
        <end position="84"/>
    </location>
</feature>
<comment type="caution">
    <text evidence="2">The sequence shown here is derived from an EMBL/GenBank/DDBJ whole genome shotgun (WGS) entry which is preliminary data.</text>
</comment>
<proteinExistence type="predicted"/>
<reference evidence="2 3" key="1">
    <citation type="submission" date="2019-09" db="EMBL/GenBank/DDBJ databases">
        <title>Phylogeny of genus Pseudoclavibacter and closely related genus.</title>
        <authorList>
            <person name="Li Y."/>
        </authorList>
    </citation>
    <scope>NUCLEOTIDE SEQUENCE [LARGE SCALE GENOMIC DNA]</scope>
    <source>
        <strain evidence="2 3">THG-MD12</strain>
    </source>
</reference>
<keyword evidence="3" id="KW-1185">Reference proteome</keyword>